<dbReference type="GO" id="GO:0005975">
    <property type="term" value="P:carbohydrate metabolic process"/>
    <property type="evidence" value="ECO:0007669"/>
    <property type="project" value="InterPro"/>
</dbReference>
<comment type="similarity">
    <text evidence="2 10">Belongs to the disproportionating enzyme family.</text>
</comment>
<evidence type="ECO:0000313" key="12">
    <source>
        <dbReference type="Proteomes" id="UP000664122"/>
    </source>
</evidence>
<evidence type="ECO:0000256" key="3">
    <source>
        <dbReference type="ARBA" id="ARBA00012560"/>
    </source>
</evidence>
<dbReference type="RefSeq" id="WP_207255932.1">
    <property type="nucleotide sequence ID" value="NZ_JAFMPP010000001.1"/>
</dbReference>
<evidence type="ECO:0000256" key="10">
    <source>
        <dbReference type="RuleBase" id="RU361207"/>
    </source>
</evidence>
<evidence type="ECO:0000256" key="4">
    <source>
        <dbReference type="ARBA" id="ARBA00020295"/>
    </source>
</evidence>
<evidence type="ECO:0000256" key="6">
    <source>
        <dbReference type="ARBA" id="ARBA00022679"/>
    </source>
</evidence>
<reference evidence="11" key="1">
    <citation type="submission" date="2021-03" db="EMBL/GenBank/DDBJ databases">
        <title>Whole genome sequence of Jiella sp. CQZ9-1.</title>
        <authorList>
            <person name="Tuo L."/>
        </authorList>
    </citation>
    <scope>NUCLEOTIDE SEQUENCE</scope>
    <source>
        <strain evidence="11">CQZ9-1</strain>
    </source>
</reference>
<evidence type="ECO:0000256" key="8">
    <source>
        <dbReference type="ARBA" id="ARBA00031423"/>
    </source>
</evidence>
<proteinExistence type="inferred from homology"/>
<keyword evidence="5 10" id="KW-0328">Glycosyltransferase</keyword>
<evidence type="ECO:0000256" key="2">
    <source>
        <dbReference type="ARBA" id="ARBA00005684"/>
    </source>
</evidence>
<dbReference type="SUPFAM" id="SSF51445">
    <property type="entry name" value="(Trans)glycosidases"/>
    <property type="match status" value="1"/>
</dbReference>
<gene>
    <name evidence="11" type="primary">malQ</name>
    <name evidence="11" type="ORF">J1C48_01800</name>
</gene>
<dbReference type="Proteomes" id="UP000664122">
    <property type="component" value="Unassembled WGS sequence"/>
</dbReference>
<evidence type="ECO:0000256" key="9">
    <source>
        <dbReference type="ARBA" id="ARBA00031501"/>
    </source>
</evidence>
<dbReference type="Gene3D" id="3.20.20.80">
    <property type="entry name" value="Glycosidases"/>
    <property type="match status" value="1"/>
</dbReference>
<dbReference type="PANTHER" id="PTHR32438">
    <property type="entry name" value="4-ALPHA-GLUCANOTRANSFERASE DPE1, CHLOROPLASTIC/AMYLOPLASTIC"/>
    <property type="match status" value="1"/>
</dbReference>
<dbReference type="PANTHER" id="PTHR32438:SF5">
    <property type="entry name" value="4-ALPHA-GLUCANOTRANSFERASE DPE1, CHLOROPLASTIC_AMYLOPLASTIC"/>
    <property type="match status" value="1"/>
</dbReference>
<keyword evidence="6 10" id="KW-0808">Transferase</keyword>
<dbReference type="InterPro" id="IPR003385">
    <property type="entry name" value="Glyco_hydro_77"/>
</dbReference>
<dbReference type="NCBIfam" id="TIGR00217">
    <property type="entry name" value="malQ"/>
    <property type="match status" value="1"/>
</dbReference>
<keyword evidence="12" id="KW-1185">Reference proteome</keyword>
<dbReference type="AlphaFoldDB" id="A0A939JUT4"/>
<comment type="catalytic activity">
    <reaction evidence="1 10">
        <text>Transfers a segment of a (1-&gt;4)-alpha-D-glucan to a new position in an acceptor, which may be glucose or a (1-&gt;4)-alpha-D-glucan.</text>
        <dbReference type="EC" id="2.4.1.25"/>
    </reaction>
</comment>
<evidence type="ECO:0000256" key="1">
    <source>
        <dbReference type="ARBA" id="ARBA00000439"/>
    </source>
</evidence>
<organism evidence="11 12">
    <name type="scientific">Jiella flava</name>
    <dbReference type="NCBI Taxonomy" id="2816857"/>
    <lineage>
        <taxon>Bacteria</taxon>
        <taxon>Pseudomonadati</taxon>
        <taxon>Pseudomonadota</taxon>
        <taxon>Alphaproteobacteria</taxon>
        <taxon>Hyphomicrobiales</taxon>
        <taxon>Aurantimonadaceae</taxon>
        <taxon>Jiella</taxon>
    </lineage>
</organism>
<protein>
    <recommendedName>
        <fullName evidence="4 10">4-alpha-glucanotransferase</fullName>
        <ecNumber evidence="3 10">2.4.1.25</ecNumber>
    </recommendedName>
    <alternativeName>
        <fullName evidence="8 10">Amylomaltase</fullName>
    </alternativeName>
    <alternativeName>
        <fullName evidence="9 10">Disproportionating enzyme</fullName>
    </alternativeName>
</protein>
<name>A0A939JUT4_9HYPH</name>
<dbReference type="InterPro" id="IPR017853">
    <property type="entry name" value="GH"/>
</dbReference>
<evidence type="ECO:0000313" key="11">
    <source>
        <dbReference type="EMBL" id="MBO0661297.1"/>
    </source>
</evidence>
<dbReference type="EMBL" id="JAFMPP010000001">
    <property type="protein sequence ID" value="MBO0661297.1"/>
    <property type="molecule type" value="Genomic_DNA"/>
</dbReference>
<sequence>MSDHLDRLAESHGIQLHYISELGEEKSIDDGAKRALLAALGVDPDGEALGDYATSAKAPSQACPLPGALADHRHWGVACQLYALTSTRNLGIGDFEDLARLASIAAEAGAAFVGVNPLHALFLAEPSRYSPYSPSTRRFLNPLYLAVDKMDGGPEAIAALQREAPDLLETGDGDLVDYSAVGRLKRALFDKIFETRKRDLEDEQAFQRFIDAGGEAVAGFALFEAISEDQVATGGHAGWHGWPEALKDRRSETVAQFAADNRERVLFHLWLQFEAEEQLASAQARAKGAGMAIGLYLDLAVGVAPDGAETWADPALTVGAARVGSPPDMFNSQGQDWGLAPLSPKALAERDHKPLFEAFSALTRHAGAVRIDHAMGLARLWWIPNAARSAGGGYVRYQFGAMVDAVASAASDNHCLVIGEDLGTVPPGFRDAMAAANVLSYRVLSFERRDDGSFIEPAAYPPLSLACVSTHDLATLAGWWTGNDITLRFAAGTQDEAATERDRHSREHEKWMLVQALVMSGTLPDGFAAVARGEAPMPGTLPDVLAVAIHRHLARSASLLLTVQLDDMIGSSRQANLPGTTDQYPNWRIKAPVMLEDLSQNGRFTALAAAMREERPIAP</sequence>
<evidence type="ECO:0000256" key="5">
    <source>
        <dbReference type="ARBA" id="ARBA00022676"/>
    </source>
</evidence>
<accession>A0A939JUT4</accession>
<dbReference type="GO" id="GO:0004134">
    <property type="term" value="F:4-alpha-glucanotransferase activity"/>
    <property type="evidence" value="ECO:0007669"/>
    <property type="project" value="UniProtKB-EC"/>
</dbReference>
<keyword evidence="7 10" id="KW-0119">Carbohydrate metabolism</keyword>
<dbReference type="EC" id="2.4.1.25" evidence="3 10"/>
<evidence type="ECO:0000256" key="7">
    <source>
        <dbReference type="ARBA" id="ARBA00023277"/>
    </source>
</evidence>
<comment type="caution">
    <text evidence="11">The sequence shown here is derived from an EMBL/GenBank/DDBJ whole genome shotgun (WGS) entry which is preliminary data.</text>
</comment>
<dbReference type="Pfam" id="PF02446">
    <property type="entry name" value="Glyco_hydro_77"/>
    <property type="match status" value="1"/>
</dbReference>